<gene>
    <name evidence="1" type="ORF">NCTC12965_07207</name>
</gene>
<organism evidence="1">
    <name type="scientific">Serratia fonticola</name>
    <dbReference type="NCBI Taxonomy" id="47917"/>
    <lineage>
        <taxon>Bacteria</taxon>
        <taxon>Pseudomonadati</taxon>
        <taxon>Pseudomonadota</taxon>
        <taxon>Gammaproteobacteria</taxon>
        <taxon>Enterobacterales</taxon>
        <taxon>Yersiniaceae</taxon>
        <taxon>Serratia</taxon>
    </lineage>
</organism>
<dbReference type="EMBL" id="CABEEZ010000136">
    <property type="protein sequence ID" value="VTR56710.1"/>
    <property type="molecule type" value="Genomic_DNA"/>
</dbReference>
<protein>
    <submittedName>
        <fullName evidence="1">Uncharacterized protein</fullName>
    </submittedName>
</protein>
<evidence type="ECO:0000313" key="1">
    <source>
        <dbReference type="EMBL" id="VTR56710.1"/>
    </source>
</evidence>
<proteinExistence type="predicted"/>
<accession>A0A4U9WC88</accession>
<sequence length="88" mass="10285">MIFRVTASMVALMKILSTTSRCRQADRQALIALHTVEKDYLPGLSQEEKMAWLDKHSYSQFLREKVGLSEMAIRYFPANHQRFSGRRH</sequence>
<name>A0A4U9WC88_SERFO</name>
<dbReference type="AlphaFoldDB" id="A0A4U9WC88"/>
<reference evidence="1" key="1">
    <citation type="submission" date="2019-05" db="EMBL/GenBank/DDBJ databases">
        <authorList>
            <consortium name="Pathogen Informatics"/>
        </authorList>
    </citation>
    <scope>NUCLEOTIDE SEQUENCE [LARGE SCALE GENOMIC DNA]</scope>
    <source>
        <strain evidence="1">NCTC12965</strain>
    </source>
</reference>